<organism evidence="1 2">
    <name type="scientific">Agaribacillus aureus</name>
    <dbReference type="NCBI Taxonomy" id="3051825"/>
    <lineage>
        <taxon>Bacteria</taxon>
        <taxon>Pseudomonadati</taxon>
        <taxon>Bacteroidota</taxon>
        <taxon>Cytophagia</taxon>
        <taxon>Cytophagales</taxon>
        <taxon>Splendidivirgaceae</taxon>
        <taxon>Agaribacillus</taxon>
    </lineage>
</organism>
<comment type="caution">
    <text evidence="1">The sequence shown here is derived from an EMBL/GenBank/DDBJ whole genome shotgun (WGS) entry which is preliminary data.</text>
</comment>
<proteinExistence type="predicted"/>
<dbReference type="Proteomes" id="UP001172083">
    <property type="component" value="Unassembled WGS sequence"/>
</dbReference>
<dbReference type="RefSeq" id="WP_346762860.1">
    <property type="nucleotide sequence ID" value="NZ_JAUJEB010000024.1"/>
</dbReference>
<evidence type="ECO:0000313" key="2">
    <source>
        <dbReference type="Proteomes" id="UP001172083"/>
    </source>
</evidence>
<protein>
    <submittedName>
        <fullName evidence="1">Uncharacterized protein</fullName>
    </submittedName>
</protein>
<sequence>MIFNRKGIAVIKKHTTYYFGMTSWGIDGWFLLSYHYLPLRHVIERVYERKSNPLACSGYALLEGSHGVLRRGA</sequence>
<evidence type="ECO:0000313" key="1">
    <source>
        <dbReference type="EMBL" id="MDN5217525.1"/>
    </source>
</evidence>
<accession>A0ABT8LI88</accession>
<reference evidence="1" key="1">
    <citation type="submission" date="2023-06" db="EMBL/GenBank/DDBJ databases">
        <title>Genomic of Agaribacillus aureum.</title>
        <authorList>
            <person name="Wang G."/>
        </authorList>
    </citation>
    <scope>NUCLEOTIDE SEQUENCE</scope>
    <source>
        <strain evidence="1">BMA12</strain>
    </source>
</reference>
<keyword evidence="2" id="KW-1185">Reference proteome</keyword>
<gene>
    <name evidence="1" type="ORF">QQ020_35965</name>
</gene>
<name>A0ABT8LI88_9BACT</name>
<dbReference type="EMBL" id="JAUJEB010000024">
    <property type="protein sequence ID" value="MDN5217525.1"/>
    <property type="molecule type" value="Genomic_DNA"/>
</dbReference>